<evidence type="ECO:0000313" key="4">
    <source>
        <dbReference type="EMBL" id="GIL89601.1"/>
    </source>
</evidence>
<accession>A0A8J4FTG6</accession>
<feature type="domain" description="HMA" evidence="3">
    <location>
        <begin position="268"/>
        <end position="335"/>
    </location>
</feature>
<comment type="caution">
    <text evidence="4">The sequence shown here is derived from an EMBL/GenBank/DDBJ whole genome shotgun (WGS) entry which is preliminary data.</text>
</comment>
<dbReference type="Proteomes" id="UP000747110">
    <property type="component" value="Unassembled WGS sequence"/>
</dbReference>
<evidence type="ECO:0000256" key="2">
    <source>
        <dbReference type="SAM" id="MobiDB-lite"/>
    </source>
</evidence>
<dbReference type="OrthoDB" id="689350at2759"/>
<dbReference type="EMBL" id="BNCP01000051">
    <property type="protein sequence ID" value="GIL89601.1"/>
    <property type="molecule type" value="Genomic_DNA"/>
</dbReference>
<organism evidence="4 5">
    <name type="scientific">Volvox reticuliferus</name>
    <dbReference type="NCBI Taxonomy" id="1737510"/>
    <lineage>
        <taxon>Eukaryota</taxon>
        <taxon>Viridiplantae</taxon>
        <taxon>Chlorophyta</taxon>
        <taxon>core chlorophytes</taxon>
        <taxon>Chlorophyceae</taxon>
        <taxon>CS clade</taxon>
        <taxon>Chlamydomonadales</taxon>
        <taxon>Volvocaceae</taxon>
        <taxon>Volvox</taxon>
    </lineage>
</organism>
<evidence type="ECO:0000313" key="5">
    <source>
        <dbReference type="Proteomes" id="UP000747110"/>
    </source>
</evidence>
<proteinExistence type="predicted"/>
<name>A0A8J4FTG6_9CHLO</name>
<feature type="region of interest" description="Disordered" evidence="2">
    <location>
        <begin position="121"/>
        <end position="231"/>
    </location>
</feature>
<feature type="compositionally biased region" description="Low complexity" evidence="2">
    <location>
        <begin position="173"/>
        <end position="185"/>
    </location>
</feature>
<feature type="compositionally biased region" description="Polar residues" evidence="2">
    <location>
        <begin position="148"/>
        <end position="163"/>
    </location>
</feature>
<dbReference type="InterPro" id="IPR017969">
    <property type="entry name" value="Heavy-metal-associated_CS"/>
</dbReference>
<reference evidence="4" key="1">
    <citation type="journal article" date="2021" name="Proc. Natl. Acad. Sci. U.S.A.">
        <title>Three genomes in the algal genus Volvox reveal the fate of a haploid sex-determining region after a transition to homothallism.</title>
        <authorList>
            <person name="Yamamoto K."/>
            <person name="Hamaji T."/>
            <person name="Kawai-Toyooka H."/>
            <person name="Matsuzaki R."/>
            <person name="Takahashi F."/>
            <person name="Nishimura Y."/>
            <person name="Kawachi M."/>
            <person name="Noguchi H."/>
            <person name="Minakuchi Y."/>
            <person name="Umen J.G."/>
            <person name="Toyoda A."/>
            <person name="Nozaki H."/>
        </authorList>
    </citation>
    <scope>NUCLEOTIDE SEQUENCE</scope>
    <source>
        <strain evidence="4">NIES-3786</strain>
    </source>
</reference>
<sequence length="344" mass="35934">ARMSCTCQFSVSDASKRVASLPPSSFATRVFTGLSLAGGLLSSSCCIIQLALNLMNLGCAGFAVLTPWKTQFRTFTFVALAHLIYRDKLNRRSLLTIALTIALMFSQDAVRLHNLYTGLPSPTAAEPNGRYDQPPGKVEAPLPESDDATQTSASYTKTSSSPTQPQPEAYNCSDSLSSSSSSSSSNCRAARSGPIPSCDTRTPDQDATGHNRLGRTTSNATTAAAASRDAVKSRSAWKSGIGVTGSDADGGGATAASDGFASVGKAGTYFRFQVDGIKCEGCAARLKAALLRMAGVQRCAVDFASGQVLVWGAPGAALEAGEVRGVIQFVDLSYRAVLVESSWI</sequence>
<feature type="compositionally biased region" description="Low complexity" evidence="2">
    <location>
        <begin position="215"/>
        <end position="231"/>
    </location>
</feature>
<dbReference type="CDD" id="cd00371">
    <property type="entry name" value="HMA"/>
    <property type="match status" value="1"/>
</dbReference>
<keyword evidence="5" id="KW-1185">Reference proteome</keyword>
<dbReference type="InterPro" id="IPR036163">
    <property type="entry name" value="HMA_dom_sf"/>
</dbReference>
<gene>
    <name evidence="4" type="ORF">Vretifemale_17327</name>
</gene>
<keyword evidence="1" id="KW-0479">Metal-binding</keyword>
<dbReference type="PROSITE" id="PS50846">
    <property type="entry name" value="HMA_2"/>
    <property type="match status" value="1"/>
</dbReference>
<dbReference type="Pfam" id="PF00403">
    <property type="entry name" value="HMA"/>
    <property type="match status" value="1"/>
</dbReference>
<dbReference type="PROSITE" id="PS01047">
    <property type="entry name" value="HMA_1"/>
    <property type="match status" value="1"/>
</dbReference>
<protein>
    <recommendedName>
        <fullName evidence="3">HMA domain-containing protein</fullName>
    </recommendedName>
</protein>
<dbReference type="GO" id="GO:0046872">
    <property type="term" value="F:metal ion binding"/>
    <property type="evidence" value="ECO:0007669"/>
    <property type="project" value="UniProtKB-KW"/>
</dbReference>
<dbReference type="SUPFAM" id="SSF55008">
    <property type="entry name" value="HMA, heavy metal-associated domain"/>
    <property type="match status" value="1"/>
</dbReference>
<evidence type="ECO:0000256" key="1">
    <source>
        <dbReference type="ARBA" id="ARBA00022723"/>
    </source>
</evidence>
<dbReference type="InterPro" id="IPR006121">
    <property type="entry name" value="HMA_dom"/>
</dbReference>
<feature type="non-terminal residue" evidence="4">
    <location>
        <position position="1"/>
    </location>
</feature>
<evidence type="ECO:0000259" key="3">
    <source>
        <dbReference type="PROSITE" id="PS50846"/>
    </source>
</evidence>
<dbReference type="AlphaFoldDB" id="A0A8J4FTG6"/>
<dbReference type="Gene3D" id="3.30.70.100">
    <property type="match status" value="1"/>
</dbReference>